<keyword evidence="1" id="KW-0812">Transmembrane</keyword>
<name>A0A975DGR8_9GAMM</name>
<keyword evidence="1" id="KW-0472">Membrane</keyword>
<accession>A0A975DGR8</accession>
<dbReference type="AlphaFoldDB" id="A0A975DGR8"/>
<feature type="transmembrane region" description="Helical" evidence="1">
    <location>
        <begin position="75"/>
        <end position="98"/>
    </location>
</feature>
<keyword evidence="1" id="KW-1133">Transmembrane helix</keyword>
<evidence type="ECO:0000313" key="3">
    <source>
        <dbReference type="Proteomes" id="UP000664904"/>
    </source>
</evidence>
<evidence type="ECO:0000313" key="2">
    <source>
        <dbReference type="EMBL" id="QTH70925.1"/>
    </source>
</evidence>
<dbReference type="KEGG" id="pxi:J5O05_13720"/>
<evidence type="ECO:0008006" key="4">
    <source>
        <dbReference type="Google" id="ProtNLM"/>
    </source>
</evidence>
<gene>
    <name evidence="2" type="ORF">J5O05_13720</name>
</gene>
<dbReference type="Pfam" id="PF11351">
    <property type="entry name" value="GTA_holin_3TM"/>
    <property type="match status" value="1"/>
</dbReference>
<reference evidence="2" key="1">
    <citation type="submission" date="2021-03" db="EMBL/GenBank/DDBJ databases">
        <title>Complete Genome of Pseudoalteromonas xiamenensis STKMTI.2, a new potential marine bacterium producing anti-Vibrio compounds.</title>
        <authorList>
            <person name="Handayani D.P."/>
            <person name="Isnansetyo A."/>
            <person name="Istiqomah I."/>
            <person name="Jumina J."/>
        </authorList>
    </citation>
    <scope>NUCLEOTIDE SEQUENCE</scope>
    <source>
        <strain evidence="2">STKMTI.2</strain>
    </source>
</reference>
<feature type="transmembrane region" description="Helical" evidence="1">
    <location>
        <begin position="110"/>
        <end position="127"/>
    </location>
</feature>
<dbReference type="InterPro" id="IPR021497">
    <property type="entry name" value="GTA_holin_3TM"/>
</dbReference>
<sequence>MAIMSLLGDFFSAQTVAPIEAVGKILDELFTSDEEMLQQETLKARMVAKQAQIQAEINKVQAAHRSVFVAGARPFLMWVCGFGFLFAFVINPILQWLWPEHGTPVLPLDVMMELTLGMLGLAGLRTVEKIKGVSK</sequence>
<protein>
    <recommendedName>
        <fullName evidence="4">Holin of 3TMs, for gene-transfer release</fullName>
    </recommendedName>
</protein>
<keyword evidence="3" id="KW-1185">Reference proteome</keyword>
<dbReference type="Proteomes" id="UP000664904">
    <property type="component" value="Chromosome"/>
</dbReference>
<dbReference type="EMBL" id="CP072133">
    <property type="protein sequence ID" value="QTH70925.1"/>
    <property type="molecule type" value="Genomic_DNA"/>
</dbReference>
<evidence type="ECO:0000256" key="1">
    <source>
        <dbReference type="SAM" id="Phobius"/>
    </source>
</evidence>
<organism evidence="2 3">
    <name type="scientific">Pseudoalteromonas xiamenensis</name>
    <dbReference type="NCBI Taxonomy" id="882626"/>
    <lineage>
        <taxon>Bacteria</taxon>
        <taxon>Pseudomonadati</taxon>
        <taxon>Pseudomonadota</taxon>
        <taxon>Gammaproteobacteria</taxon>
        <taxon>Alteromonadales</taxon>
        <taxon>Pseudoalteromonadaceae</taxon>
        <taxon>Pseudoalteromonas</taxon>
    </lineage>
</organism>
<proteinExistence type="predicted"/>